<protein>
    <submittedName>
        <fullName evidence="1">Uncharacterized protein</fullName>
    </submittedName>
</protein>
<proteinExistence type="predicted"/>
<name>A0A974DT78_XENLA</name>
<dbReference type="Proteomes" id="UP000694892">
    <property type="component" value="Chromosome 1S"/>
</dbReference>
<feature type="non-terminal residue" evidence="1">
    <location>
        <position position="72"/>
    </location>
</feature>
<accession>A0A974DT78</accession>
<evidence type="ECO:0000313" key="1">
    <source>
        <dbReference type="EMBL" id="OCT97674.1"/>
    </source>
</evidence>
<sequence>MEANRQLSDPISYKKLNKNPTVKFKKELEDLISTALEYNIIADTTANFLNVEHPKTAIFHYLPKTHKRSRPP</sequence>
<dbReference type="EMBL" id="CM004467">
    <property type="protein sequence ID" value="OCT97674.1"/>
    <property type="molecule type" value="Genomic_DNA"/>
</dbReference>
<reference evidence="2" key="1">
    <citation type="journal article" date="2016" name="Nature">
        <title>Genome evolution in the allotetraploid frog Xenopus laevis.</title>
        <authorList>
            <person name="Session A.M."/>
            <person name="Uno Y."/>
            <person name="Kwon T."/>
            <person name="Chapman J.A."/>
            <person name="Toyoda A."/>
            <person name="Takahashi S."/>
            <person name="Fukui A."/>
            <person name="Hikosaka A."/>
            <person name="Suzuki A."/>
            <person name="Kondo M."/>
            <person name="van Heeringen S.J."/>
            <person name="Quigley I."/>
            <person name="Heinz S."/>
            <person name="Ogino H."/>
            <person name="Ochi H."/>
            <person name="Hellsten U."/>
            <person name="Lyons J.B."/>
            <person name="Simakov O."/>
            <person name="Putnam N."/>
            <person name="Stites J."/>
            <person name="Kuroki Y."/>
            <person name="Tanaka T."/>
            <person name="Michiue T."/>
            <person name="Watanabe M."/>
            <person name="Bogdanovic O."/>
            <person name="Lister R."/>
            <person name="Georgiou G."/>
            <person name="Paranjpe S.S."/>
            <person name="van Kruijsbergen I."/>
            <person name="Shu S."/>
            <person name="Carlson J."/>
            <person name="Kinoshita T."/>
            <person name="Ohta Y."/>
            <person name="Mawaribuchi S."/>
            <person name="Jenkins J."/>
            <person name="Grimwood J."/>
            <person name="Schmutz J."/>
            <person name="Mitros T."/>
            <person name="Mozaffari S.V."/>
            <person name="Suzuki Y."/>
            <person name="Haramoto Y."/>
            <person name="Yamamoto T.S."/>
            <person name="Takagi C."/>
            <person name="Heald R."/>
            <person name="Miller K."/>
            <person name="Haudenschild C."/>
            <person name="Kitzman J."/>
            <person name="Nakayama T."/>
            <person name="Izutsu Y."/>
            <person name="Robert J."/>
            <person name="Fortriede J."/>
            <person name="Burns K."/>
            <person name="Lotay V."/>
            <person name="Karimi K."/>
            <person name="Yasuoka Y."/>
            <person name="Dichmann D.S."/>
            <person name="Flajnik M.F."/>
            <person name="Houston D.W."/>
            <person name="Shendure J."/>
            <person name="DuPasquier L."/>
            <person name="Vize P.D."/>
            <person name="Zorn A.M."/>
            <person name="Ito M."/>
            <person name="Marcotte E.M."/>
            <person name="Wallingford J.B."/>
            <person name="Ito Y."/>
            <person name="Asashima M."/>
            <person name="Ueno N."/>
            <person name="Matsuda Y."/>
            <person name="Veenstra G.J."/>
            <person name="Fujiyama A."/>
            <person name="Harland R.M."/>
            <person name="Taira M."/>
            <person name="Rokhsar D.S."/>
        </authorList>
    </citation>
    <scope>NUCLEOTIDE SEQUENCE [LARGE SCALE GENOMIC DNA]</scope>
    <source>
        <strain evidence="2">J</strain>
    </source>
</reference>
<gene>
    <name evidence="1" type="ORF">XELAEV_180099042mg</name>
</gene>
<organism evidence="1 2">
    <name type="scientific">Xenopus laevis</name>
    <name type="common">African clawed frog</name>
    <dbReference type="NCBI Taxonomy" id="8355"/>
    <lineage>
        <taxon>Eukaryota</taxon>
        <taxon>Metazoa</taxon>
        <taxon>Chordata</taxon>
        <taxon>Craniata</taxon>
        <taxon>Vertebrata</taxon>
        <taxon>Euteleostomi</taxon>
        <taxon>Amphibia</taxon>
        <taxon>Batrachia</taxon>
        <taxon>Anura</taxon>
        <taxon>Pipoidea</taxon>
        <taxon>Pipidae</taxon>
        <taxon>Xenopodinae</taxon>
        <taxon>Xenopus</taxon>
        <taxon>Xenopus</taxon>
    </lineage>
</organism>
<evidence type="ECO:0000313" key="2">
    <source>
        <dbReference type="Proteomes" id="UP000694892"/>
    </source>
</evidence>
<feature type="non-terminal residue" evidence="1">
    <location>
        <position position="1"/>
    </location>
</feature>
<dbReference type="AlphaFoldDB" id="A0A974DT78"/>